<feature type="transmembrane region" description="Helical" evidence="2">
    <location>
        <begin position="252"/>
        <end position="270"/>
    </location>
</feature>
<dbReference type="AlphaFoldDB" id="A0AAW0GNH2"/>
<keyword evidence="2" id="KW-0812">Transmembrane</keyword>
<dbReference type="EMBL" id="JASBNA010000002">
    <property type="protein sequence ID" value="KAK7695158.1"/>
    <property type="molecule type" value="Genomic_DNA"/>
</dbReference>
<feature type="transmembrane region" description="Helical" evidence="2">
    <location>
        <begin position="136"/>
        <end position="159"/>
    </location>
</feature>
<feature type="compositionally biased region" description="Polar residues" evidence="1">
    <location>
        <begin position="317"/>
        <end position="328"/>
    </location>
</feature>
<evidence type="ECO:0000313" key="4">
    <source>
        <dbReference type="EMBL" id="KAK7695158.1"/>
    </source>
</evidence>
<feature type="transmembrane region" description="Helical" evidence="2">
    <location>
        <begin position="226"/>
        <end position="246"/>
    </location>
</feature>
<feature type="transmembrane region" description="Helical" evidence="2">
    <location>
        <begin position="54"/>
        <end position="70"/>
    </location>
</feature>
<gene>
    <name evidence="4" type="ORF">QCA50_002348</name>
</gene>
<evidence type="ECO:0000313" key="5">
    <source>
        <dbReference type="Proteomes" id="UP001385951"/>
    </source>
</evidence>
<protein>
    <recommendedName>
        <fullName evidence="3">DUF6533 domain-containing protein</fullName>
    </recommendedName>
</protein>
<evidence type="ECO:0000259" key="3">
    <source>
        <dbReference type="Pfam" id="PF20151"/>
    </source>
</evidence>
<keyword evidence="2" id="KW-1133">Transmembrane helix</keyword>
<feature type="region of interest" description="Disordered" evidence="1">
    <location>
        <begin position="308"/>
        <end position="343"/>
    </location>
</feature>
<keyword evidence="5" id="KW-1185">Reference proteome</keyword>
<dbReference type="Proteomes" id="UP001385951">
    <property type="component" value="Unassembled WGS sequence"/>
</dbReference>
<feature type="domain" description="DUF6533" evidence="3">
    <location>
        <begin position="23"/>
        <end position="66"/>
    </location>
</feature>
<feature type="transmembrane region" description="Helical" evidence="2">
    <location>
        <begin position="179"/>
        <end position="206"/>
    </location>
</feature>
<evidence type="ECO:0000256" key="2">
    <source>
        <dbReference type="SAM" id="Phobius"/>
    </source>
</evidence>
<reference evidence="4 5" key="1">
    <citation type="submission" date="2022-09" db="EMBL/GenBank/DDBJ databases">
        <authorList>
            <person name="Palmer J.M."/>
        </authorList>
    </citation>
    <scope>NUCLEOTIDE SEQUENCE [LARGE SCALE GENOMIC DNA]</scope>
    <source>
        <strain evidence="4 5">DSM 7382</strain>
    </source>
</reference>
<sequence length="343" mass="38579">MVAYSSLPLSTVNALDIGKRSRAAAMGLLFYDHVITFDREVNLIWSKPKNWPPFLLYLFNRFFALLYLIFDSIPLTPSGVVSSRFFDDTQWISTLVSSRCVIYLMCDDLVTLVTTITVQTVLQLRVYALYERNSKILILLLTLSAMEVATMAVLVGITISRLSHLPVVSTPTGCYYSGVITLSALFWVPGLIYEPILFALVAYKAWWFKRKGPRIPLVSRIARDSLVYFVLVFAELLIATLIWAINPTYINIIMPWSAALPSILCSRLLLNMRDMVNIDQGNKSYIMESFSTQVDTLAFQMPVGMSSDSDSPDFELSTVSIGPESTLQKRNRESRMAAGETLS</sequence>
<accession>A0AAW0GNH2</accession>
<organism evidence="4 5">
    <name type="scientific">Cerrena zonata</name>
    <dbReference type="NCBI Taxonomy" id="2478898"/>
    <lineage>
        <taxon>Eukaryota</taxon>
        <taxon>Fungi</taxon>
        <taxon>Dikarya</taxon>
        <taxon>Basidiomycota</taxon>
        <taxon>Agaricomycotina</taxon>
        <taxon>Agaricomycetes</taxon>
        <taxon>Polyporales</taxon>
        <taxon>Cerrenaceae</taxon>
        <taxon>Cerrena</taxon>
    </lineage>
</organism>
<keyword evidence="2" id="KW-0472">Membrane</keyword>
<dbReference type="Pfam" id="PF20151">
    <property type="entry name" value="DUF6533"/>
    <property type="match status" value="1"/>
</dbReference>
<comment type="caution">
    <text evidence="4">The sequence shown here is derived from an EMBL/GenBank/DDBJ whole genome shotgun (WGS) entry which is preliminary data.</text>
</comment>
<proteinExistence type="predicted"/>
<name>A0AAW0GNH2_9APHY</name>
<evidence type="ECO:0000256" key="1">
    <source>
        <dbReference type="SAM" id="MobiDB-lite"/>
    </source>
</evidence>
<dbReference type="InterPro" id="IPR045340">
    <property type="entry name" value="DUF6533"/>
</dbReference>